<evidence type="ECO:0000313" key="2">
    <source>
        <dbReference type="Proteomes" id="UP000223913"/>
    </source>
</evidence>
<name>A0A2D0NHH7_FLAN2</name>
<accession>A0A2D0NHH7</accession>
<evidence type="ECO:0000313" key="1">
    <source>
        <dbReference type="EMBL" id="PHN07952.1"/>
    </source>
</evidence>
<comment type="caution">
    <text evidence="1">The sequence shown here is derived from an EMBL/GenBank/DDBJ whole genome shotgun (WGS) entry which is preliminary data.</text>
</comment>
<gene>
    <name evidence="1" type="ORF">CRP01_04140</name>
</gene>
<organism evidence="1 2">
    <name type="scientific">Flavilitoribacter nigricans (strain ATCC 23147 / DSM 23189 / NBRC 102662 / NCIMB 1420 / SS-2)</name>
    <name type="common">Lewinella nigricans</name>
    <dbReference type="NCBI Taxonomy" id="1122177"/>
    <lineage>
        <taxon>Bacteria</taxon>
        <taxon>Pseudomonadati</taxon>
        <taxon>Bacteroidota</taxon>
        <taxon>Saprospiria</taxon>
        <taxon>Saprospirales</taxon>
        <taxon>Lewinellaceae</taxon>
        <taxon>Flavilitoribacter</taxon>
    </lineage>
</organism>
<sequence>MLMILPFVLLLPACYYDVEEELYPDTGCATDNVTYSGTILPILESNCFICHSEAAKNGNVILEGYDNLKGHVDSGRLLGAIRHEAGFSPMPQNQPQLVDCVIEKIETWIEDGAPDN</sequence>
<evidence type="ECO:0008006" key="3">
    <source>
        <dbReference type="Google" id="ProtNLM"/>
    </source>
</evidence>
<keyword evidence="2" id="KW-1185">Reference proteome</keyword>
<dbReference type="AlphaFoldDB" id="A0A2D0NHH7"/>
<proteinExistence type="predicted"/>
<protein>
    <recommendedName>
        <fullName evidence="3">Cytochrome c domain-containing protein</fullName>
    </recommendedName>
</protein>
<dbReference type="EMBL" id="PDUD01000004">
    <property type="protein sequence ID" value="PHN07952.1"/>
    <property type="molecule type" value="Genomic_DNA"/>
</dbReference>
<reference evidence="1 2" key="1">
    <citation type="submission" date="2017-10" db="EMBL/GenBank/DDBJ databases">
        <title>The draft genome sequence of Lewinella nigricans NBRC 102662.</title>
        <authorList>
            <person name="Wang K."/>
        </authorList>
    </citation>
    <scope>NUCLEOTIDE SEQUENCE [LARGE SCALE GENOMIC DNA]</scope>
    <source>
        <strain evidence="1 2">NBRC 102662</strain>
    </source>
</reference>
<dbReference type="Proteomes" id="UP000223913">
    <property type="component" value="Unassembled WGS sequence"/>
</dbReference>